<dbReference type="OrthoDB" id="409543at2759"/>
<dbReference type="Proteomes" id="UP000799777">
    <property type="component" value="Unassembled WGS sequence"/>
</dbReference>
<dbReference type="GO" id="GO:0016757">
    <property type="term" value="F:glycosyltransferase activity"/>
    <property type="evidence" value="ECO:0007669"/>
    <property type="project" value="InterPro"/>
</dbReference>
<evidence type="ECO:0008006" key="3">
    <source>
        <dbReference type="Google" id="ProtNLM"/>
    </source>
</evidence>
<dbReference type="AlphaFoldDB" id="A0A9P4HFS8"/>
<dbReference type="EMBL" id="ML978174">
    <property type="protein sequence ID" value="KAF2032211.1"/>
    <property type="molecule type" value="Genomic_DNA"/>
</dbReference>
<protein>
    <recommendedName>
        <fullName evidence="3">Capsule polysaccharide biosynthesis protein</fullName>
    </recommendedName>
</protein>
<gene>
    <name evidence="1" type="ORF">EK21DRAFT_61490</name>
</gene>
<dbReference type="SUPFAM" id="SSF53448">
    <property type="entry name" value="Nucleotide-diphospho-sugar transferases"/>
    <property type="match status" value="1"/>
</dbReference>
<proteinExistence type="predicted"/>
<organism evidence="1 2">
    <name type="scientific">Setomelanomma holmii</name>
    <dbReference type="NCBI Taxonomy" id="210430"/>
    <lineage>
        <taxon>Eukaryota</taxon>
        <taxon>Fungi</taxon>
        <taxon>Dikarya</taxon>
        <taxon>Ascomycota</taxon>
        <taxon>Pezizomycotina</taxon>
        <taxon>Dothideomycetes</taxon>
        <taxon>Pleosporomycetidae</taxon>
        <taxon>Pleosporales</taxon>
        <taxon>Pleosporineae</taxon>
        <taxon>Phaeosphaeriaceae</taxon>
        <taxon>Setomelanomma</taxon>
    </lineage>
</organism>
<dbReference type="InterPro" id="IPR029044">
    <property type="entry name" value="Nucleotide-diphossugar_trans"/>
</dbReference>
<sequence>MFQSHFPVPERYALELRYVEPKDTQTDEDIIESRTKHVPVTSEENIWTYWHAGILALPNWCKHNIISWIRLYGSDWTVRVLDTVPGSPNHALKWIDATILPEAFVKGTMTGPYVGLHSAGFLRGAALYEYGGVWMDVGCILFRRLEKICWDQLADEKSPYTISYMANHFVAARKGGVFIKNWHTVFVHFWKTQTDFTGILASPLINFLKFVKFSDSEARGFKWDFKVDESTVIGYVGQVIAWMRLTWLREPGADGFDGYAYWANQILLFDSGAEDWAAERIVGYKGADLLSVFTTKLDADSESEAYKKAEETVWRLLTHSSMQKITHGKGLTHSAHCRTLLNLPENEGKDQEKGTFGELLRWGSVCLEQTRERIEYVEPVLVAEENIIRKGVLEA</sequence>
<accession>A0A9P4HFS8</accession>
<name>A0A9P4HFS8_9PLEO</name>
<dbReference type="Pfam" id="PF05704">
    <property type="entry name" value="Caps_synth"/>
    <property type="match status" value="1"/>
</dbReference>
<evidence type="ECO:0000313" key="2">
    <source>
        <dbReference type="Proteomes" id="UP000799777"/>
    </source>
</evidence>
<comment type="caution">
    <text evidence="1">The sequence shown here is derived from an EMBL/GenBank/DDBJ whole genome shotgun (WGS) entry which is preliminary data.</text>
</comment>
<reference evidence="1" key="1">
    <citation type="journal article" date="2020" name="Stud. Mycol.">
        <title>101 Dothideomycetes genomes: a test case for predicting lifestyles and emergence of pathogens.</title>
        <authorList>
            <person name="Haridas S."/>
            <person name="Albert R."/>
            <person name="Binder M."/>
            <person name="Bloem J."/>
            <person name="Labutti K."/>
            <person name="Salamov A."/>
            <person name="Andreopoulos B."/>
            <person name="Baker S."/>
            <person name="Barry K."/>
            <person name="Bills G."/>
            <person name="Bluhm B."/>
            <person name="Cannon C."/>
            <person name="Castanera R."/>
            <person name="Culley D."/>
            <person name="Daum C."/>
            <person name="Ezra D."/>
            <person name="Gonzalez J."/>
            <person name="Henrissat B."/>
            <person name="Kuo A."/>
            <person name="Liang C."/>
            <person name="Lipzen A."/>
            <person name="Lutzoni F."/>
            <person name="Magnuson J."/>
            <person name="Mondo S."/>
            <person name="Nolan M."/>
            <person name="Ohm R."/>
            <person name="Pangilinan J."/>
            <person name="Park H.-J."/>
            <person name="Ramirez L."/>
            <person name="Alfaro M."/>
            <person name="Sun H."/>
            <person name="Tritt A."/>
            <person name="Yoshinaga Y."/>
            <person name="Zwiers L.-H."/>
            <person name="Turgeon B."/>
            <person name="Goodwin S."/>
            <person name="Spatafora J."/>
            <person name="Crous P."/>
            <person name="Grigoriev I."/>
        </authorList>
    </citation>
    <scope>NUCLEOTIDE SEQUENCE</scope>
    <source>
        <strain evidence="1">CBS 110217</strain>
    </source>
</reference>
<keyword evidence="2" id="KW-1185">Reference proteome</keyword>
<evidence type="ECO:0000313" key="1">
    <source>
        <dbReference type="EMBL" id="KAF2032211.1"/>
    </source>
</evidence>
<dbReference type="InterPro" id="IPR008441">
    <property type="entry name" value="AfumC-like_glycosyl_Trfase"/>
</dbReference>